<dbReference type="eggNOG" id="COG1376">
    <property type="taxonomic scope" value="Bacteria"/>
</dbReference>
<dbReference type="GO" id="GO:0071972">
    <property type="term" value="F:peptidoglycan L,D-transpeptidase activity"/>
    <property type="evidence" value="ECO:0007669"/>
    <property type="project" value="TreeGrafter"/>
</dbReference>
<dbReference type="STRING" id="616991.GCA_000733925_04309"/>
<dbReference type="AlphaFoldDB" id="A0A221UTL6"/>
<dbReference type="CDD" id="cd16913">
    <property type="entry name" value="YkuD_like"/>
    <property type="match status" value="1"/>
</dbReference>
<dbReference type="InterPro" id="IPR005490">
    <property type="entry name" value="LD_TPept_cat_dom"/>
</dbReference>
<sequence length="349" mass="40214">MRNVIYRGGDRCHFIFLGTVLVLVKITPNFTNMIKSKLILLQILVLLMVSCNVNRPISPKNPSVENPLSIQQHLVEKNSIPKKAKPQMANVARDIRVANYFDFMDGLAKKYDSLVPYALTEHVLVRANPWIMDTLANTDYYRQMAKDSFVYDQRKMIVLRSNDSLLIPDAETGQQLIKDMENTLIDINIPEYRLRIYQDSLLLYTFPIRVGQDRKRYLAMGDRVTDLRTKTGKGKIVRLERNPSFYNPVTGKRFYVTRRDEKKTTIMPVIPWIETEINGIRNGQMIHPTTNPETLGKASSNGCIGVAEADAWIIYYYAPLNTPVQIRYDLDILDGNGEVQKLKDIYNYQ</sequence>
<dbReference type="Proteomes" id="UP000204551">
    <property type="component" value="Chromosome"/>
</dbReference>
<evidence type="ECO:0000256" key="2">
    <source>
        <dbReference type="ARBA" id="ARBA00005992"/>
    </source>
</evidence>
<feature type="active site" description="Nucleophile" evidence="7">
    <location>
        <position position="303"/>
    </location>
</feature>
<keyword evidence="8" id="KW-0812">Transmembrane</keyword>
<feature type="domain" description="L,D-TPase catalytic" evidence="9">
    <location>
        <begin position="183"/>
        <end position="327"/>
    </location>
</feature>
<evidence type="ECO:0000256" key="7">
    <source>
        <dbReference type="PROSITE-ProRule" id="PRU01373"/>
    </source>
</evidence>
<dbReference type="GO" id="GO:0016740">
    <property type="term" value="F:transferase activity"/>
    <property type="evidence" value="ECO:0007669"/>
    <property type="project" value="UniProtKB-KW"/>
</dbReference>
<dbReference type="Pfam" id="PF03734">
    <property type="entry name" value="YkuD"/>
    <property type="match status" value="1"/>
</dbReference>
<evidence type="ECO:0000256" key="6">
    <source>
        <dbReference type="ARBA" id="ARBA00023316"/>
    </source>
</evidence>
<keyword evidence="4 7" id="KW-0133">Cell shape</keyword>
<keyword evidence="6 7" id="KW-0961">Cell wall biogenesis/degradation</keyword>
<dbReference type="InterPro" id="IPR038063">
    <property type="entry name" value="Transpep_catalytic_dom"/>
</dbReference>
<dbReference type="GO" id="GO:0018104">
    <property type="term" value="P:peptidoglycan-protein cross-linking"/>
    <property type="evidence" value="ECO:0007669"/>
    <property type="project" value="TreeGrafter"/>
</dbReference>
<dbReference type="GO" id="GO:0005576">
    <property type="term" value="C:extracellular region"/>
    <property type="evidence" value="ECO:0007669"/>
    <property type="project" value="TreeGrafter"/>
</dbReference>
<comment type="pathway">
    <text evidence="1 7">Cell wall biogenesis; peptidoglycan biosynthesis.</text>
</comment>
<dbReference type="SUPFAM" id="SSF141523">
    <property type="entry name" value="L,D-transpeptidase catalytic domain-like"/>
    <property type="match status" value="1"/>
</dbReference>
<protein>
    <submittedName>
        <fullName evidence="10">L,D-transpeptidase catalytic domain</fullName>
    </submittedName>
</protein>
<evidence type="ECO:0000313" key="10">
    <source>
        <dbReference type="EMBL" id="ASO04662.1"/>
    </source>
</evidence>
<feature type="transmembrane region" description="Helical" evidence="8">
    <location>
        <begin position="12"/>
        <end position="30"/>
    </location>
</feature>
<gene>
    <name evidence="10" type="ORF">AREALGSMS7_01187</name>
</gene>
<dbReference type="Gene3D" id="2.40.440.10">
    <property type="entry name" value="L,D-transpeptidase catalytic domain-like"/>
    <property type="match status" value="1"/>
</dbReference>
<dbReference type="KEGG" id="aalg:AREALGSMS7_01187"/>
<evidence type="ECO:0000256" key="1">
    <source>
        <dbReference type="ARBA" id="ARBA00004752"/>
    </source>
</evidence>
<dbReference type="UniPathway" id="UPA00219"/>
<organism evidence="10 11">
    <name type="scientific">Arenibacter algicola</name>
    <dbReference type="NCBI Taxonomy" id="616991"/>
    <lineage>
        <taxon>Bacteria</taxon>
        <taxon>Pseudomonadati</taxon>
        <taxon>Bacteroidota</taxon>
        <taxon>Flavobacteriia</taxon>
        <taxon>Flavobacteriales</taxon>
        <taxon>Flavobacteriaceae</taxon>
        <taxon>Arenibacter</taxon>
    </lineage>
</organism>
<dbReference type="GO" id="GO:0071555">
    <property type="term" value="P:cell wall organization"/>
    <property type="evidence" value="ECO:0007669"/>
    <property type="project" value="UniProtKB-UniRule"/>
</dbReference>
<name>A0A221UTL6_9FLAO</name>
<keyword evidence="8" id="KW-1133">Transmembrane helix</keyword>
<dbReference type="GO" id="GO:0008360">
    <property type="term" value="P:regulation of cell shape"/>
    <property type="evidence" value="ECO:0007669"/>
    <property type="project" value="UniProtKB-UniRule"/>
</dbReference>
<proteinExistence type="inferred from homology"/>
<dbReference type="PROSITE" id="PS52029">
    <property type="entry name" value="LD_TPASE"/>
    <property type="match status" value="1"/>
</dbReference>
<dbReference type="InterPro" id="IPR050979">
    <property type="entry name" value="LD-transpeptidase"/>
</dbReference>
<keyword evidence="5 7" id="KW-0573">Peptidoglycan synthesis</keyword>
<evidence type="ECO:0000256" key="8">
    <source>
        <dbReference type="SAM" id="Phobius"/>
    </source>
</evidence>
<dbReference type="PANTHER" id="PTHR30582">
    <property type="entry name" value="L,D-TRANSPEPTIDASE"/>
    <property type="match status" value="1"/>
</dbReference>
<feature type="active site" description="Proton donor/acceptor" evidence="7">
    <location>
        <position position="287"/>
    </location>
</feature>
<keyword evidence="8" id="KW-0472">Membrane</keyword>
<evidence type="ECO:0000313" key="11">
    <source>
        <dbReference type="Proteomes" id="UP000204551"/>
    </source>
</evidence>
<evidence type="ECO:0000256" key="5">
    <source>
        <dbReference type="ARBA" id="ARBA00022984"/>
    </source>
</evidence>
<keyword evidence="3" id="KW-0808">Transferase</keyword>
<comment type="similarity">
    <text evidence="2">Belongs to the YkuD family.</text>
</comment>
<evidence type="ECO:0000259" key="9">
    <source>
        <dbReference type="PROSITE" id="PS52029"/>
    </source>
</evidence>
<evidence type="ECO:0000256" key="3">
    <source>
        <dbReference type="ARBA" id="ARBA00022679"/>
    </source>
</evidence>
<evidence type="ECO:0000256" key="4">
    <source>
        <dbReference type="ARBA" id="ARBA00022960"/>
    </source>
</evidence>
<dbReference type="EMBL" id="CP022515">
    <property type="protein sequence ID" value="ASO04662.1"/>
    <property type="molecule type" value="Genomic_DNA"/>
</dbReference>
<accession>A0A221UTL6</accession>
<reference evidence="10 11" key="1">
    <citation type="submission" date="2017-07" db="EMBL/GenBank/DDBJ databases">
        <title>Genome Sequence of Arenibacter algicola Strain SMS7 Isolated from a culture of the Diatom Skeletonema marinoi.</title>
        <authorList>
            <person name="Topel M."/>
            <person name="Pinder M.I.M."/>
            <person name="Johansson O.N."/>
            <person name="Kourtchenko O."/>
            <person name="Godhe A."/>
            <person name="Clarke A.K."/>
        </authorList>
    </citation>
    <scope>NUCLEOTIDE SEQUENCE [LARGE SCALE GENOMIC DNA]</scope>
    <source>
        <strain evidence="10 11">SMS7</strain>
    </source>
</reference>